<keyword evidence="2" id="KW-1185">Reference proteome</keyword>
<dbReference type="AlphaFoldDB" id="A0A427Y4S9"/>
<dbReference type="Proteomes" id="UP000279236">
    <property type="component" value="Unassembled WGS sequence"/>
</dbReference>
<organism evidence="1 2">
    <name type="scientific">Apiotrichum porosum</name>
    <dbReference type="NCBI Taxonomy" id="105984"/>
    <lineage>
        <taxon>Eukaryota</taxon>
        <taxon>Fungi</taxon>
        <taxon>Dikarya</taxon>
        <taxon>Basidiomycota</taxon>
        <taxon>Agaricomycotina</taxon>
        <taxon>Tremellomycetes</taxon>
        <taxon>Trichosporonales</taxon>
        <taxon>Trichosporonaceae</taxon>
        <taxon>Apiotrichum</taxon>
    </lineage>
</organism>
<reference evidence="1 2" key="1">
    <citation type="submission" date="2018-11" db="EMBL/GenBank/DDBJ databases">
        <title>Genome sequence of Apiotrichum porosum DSM 27194.</title>
        <authorList>
            <person name="Aliyu H."/>
            <person name="Gorte O."/>
            <person name="Ochsenreither K."/>
        </authorList>
    </citation>
    <scope>NUCLEOTIDE SEQUENCE [LARGE SCALE GENOMIC DNA]</scope>
    <source>
        <strain evidence="1 2">DSM 27194</strain>
    </source>
</reference>
<comment type="caution">
    <text evidence="1">The sequence shown here is derived from an EMBL/GenBank/DDBJ whole genome shotgun (WGS) entry which is preliminary data.</text>
</comment>
<dbReference type="EMBL" id="RSCE01000002">
    <property type="protein sequence ID" value="RSH86096.1"/>
    <property type="molecule type" value="Genomic_DNA"/>
</dbReference>
<dbReference type="GeneID" id="39588860"/>
<accession>A0A427Y4S9</accession>
<gene>
    <name evidence="1" type="ORF">EHS24_004317</name>
</gene>
<dbReference type="RefSeq" id="XP_028478881.1">
    <property type="nucleotide sequence ID" value="XM_028619909.1"/>
</dbReference>
<sequence length="245" mass="28303">MDTETTAKLVIKVTCLYENRAKYRSHLTEWLQKTPRVGTWRSRRLSPEEVDGSRTVKFYGTGIPLDRVARVLSKFTRGNIRRVEVNLPEFASYHRSHADALLLTLSAVPKINSITIGWALGYPVKGIVAFLEDSNVTRFEFGSNMNTNQGKSIVKAIEKYNYSLEELQINLSHKVEYPKYGTKRWDMVTRRRLAWERLDRRIYHVMMRNIGINNQKRRVIVLDGQCAVPAKPAPLVKLPAELRLM</sequence>
<name>A0A427Y4S9_9TREE</name>
<evidence type="ECO:0000313" key="1">
    <source>
        <dbReference type="EMBL" id="RSH86096.1"/>
    </source>
</evidence>
<protein>
    <submittedName>
        <fullName evidence="1">Uncharacterized protein</fullName>
    </submittedName>
</protein>
<evidence type="ECO:0000313" key="2">
    <source>
        <dbReference type="Proteomes" id="UP000279236"/>
    </source>
</evidence>
<proteinExistence type="predicted"/>